<dbReference type="RefSeq" id="WP_106288632.1">
    <property type="nucleotide sequence ID" value="NZ_CAWNTC010000030.1"/>
</dbReference>
<reference evidence="2 3" key="2">
    <citation type="submission" date="2018-03" db="EMBL/GenBank/DDBJ databases">
        <title>The ancient ancestry and fast evolution of plastids.</title>
        <authorList>
            <person name="Moore K.R."/>
            <person name="Magnabosco C."/>
            <person name="Momper L."/>
            <person name="Gold D.A."/>
            <person name="Bosak T."/>
            <person name="Fournier G.P."/>
        </authorList>
    </citation>
    <scope>NUCLEOTIDE SEQUENCE [LARGE SCALE GENOMIC DNA]</scope>
    <source>
        <strain evidence="2 3">CCAP 1448/3</strain>
    </source>
</reference>
<feature type="transmembrane region" description="Helical" evidence="1">
    <location>
        <begin position="45"/>
        <end position="67"/>
    </location>
</feature>
<keyword evidence="1" id="KW-0812">Transmembrane</keyword>
<gene>
    <name evidence="2" type="ORF">C7B64_10660</name>
</gene>
<protein>
    <submittedName>
        <fullName evidence="2">DUF1049 domain-containing protein</fullName>
    </submittedName>
</protein>
<dbReference type="AlphaFoldDB" id="A0A2T1C404"/>
<name>A0A2T1C404_9CYAN</name>
<proteinExistence type="predicted"/>
<evidence type="ECO:0000313" key="2">
    <source>
        <dbReference type="EMBL" id="PSB02981.1"/>
    </source>
</evidence>
<comment type="caution">
    <text evidence="2">The sequence shown here is derived from an EMBL/GenBank/DDBJ whole genome shotgun (WGS) entry which is preliminary data.</text>
</comment>
<dbReference type="OrthoDB" id="426174at2"/>
<evidence type="ECO:0000256" key="1">
    <source>
        <dbReference type="SAM" id="Phobius"/>
    </source>
</evidence>
<evidence type="ECO:0000313" key="3">
    <source>
        <dbReference type="Proteomes" id="UP000238762"/>
    </source>
</evidence>
<dbReference type="Proteomes" id="UP000238762">
    <property type="component" value="Unassembled WGS sequence"/>
</dbReference>
<accession>A0A2T1C404</accession>
<dbReference type="EMBL" id="PVWJ01000044">
    <property type="protein sequence ID" value="PSB02981.1"/>
    <property type="molecule type" value="Genomic_DNA"/>
</dbReference>
<keyword evidence="1" id="KW-1133">Transmembrane helix</keyword>
<reference evidence="2 3" key="1">
    <citation type="submission" date="2018-02" db="EMBL/GenBank/DDBJ databases">
        <authorList>
            <person name="Cohen D.B."/>
            <person name="Kent A.D."/>
        </authorList>
    </citation>
    <scope>NUCLEOTIDE SEQUENCE [LARGE SCALE GENOMIC DNA]</scope>
    <source>
        <strain evidence="2 3">CCAP 1448/3</strain>
    </source>
</reference>
<keyword evidence="3" id="KW-1185">Reference proteome</keyword>
<organism evidence="2 3">
    <name type="scientific">Merismopedia glauca CCAP 1448/3</name>
    <dbReference type="NCBI Taxonomy" id="1296344"/>
    <lineage>
        <taxon>Bacteria</taxon>
        <taxon>Bacillati</taxon>
        <taxon>Cyanobacteriota</taxon>
        <taxon>Cyanophyceae</taxon>
        <taxon>Synechococcales</taxon>
        <taxon>Merismopediaceae</taxon>
        <taxon>Merismopedia</taxon>
    </lineage>
</organism>
<sequence>MRNISNLLTSAILAILVSAIAILSVQNATLVSLRLFGLRSINLPFGTILALSVSVGILVGAIAPIVWRLLSSSDSEFDDDDYFEEDF</sequence>
<keyword evidence="1" id="KW-0472">Membrane</keyword>